<name>A0A0K2THM8_LEPSM</name>
<accession>A0A0K2THM8</accession>
<evidence type="ECO:0000313" key="1">
    <source>
        <dbReference type="EMBL" id="CDW25573.1"/>
    </source>
</evidence>
<dbReference type="AlphaFoldDB" id="A0A0K2THM8"/>
<organism evidence="1">
    <name type="scientific">Lepeophtheirus salmonis</name>
    <name type="common">Salmon louse</name>
    <name type="synonym">Caligus salmonis</name>
    <dbReference type="NCBI Taxonomy" id="72036"/>
    <lineage>
        <taxon>Eukaryota</taxon>
        <taxon>Metazoa</taxon>
        <taxon>Ecdysozoa</taxon>
        <taxon>Arthropoda</taxon>
        <taxon>Crustacea</taxon>
        <taxon>Multicrustacea</taxon>
        <taxon>Hexanauplia</taxon>
        <taxon>Copepoda</taxon>
        <taxon>Siphonostomatoida</taxon>
        <taxon>Caligidae</taxon>
        <taxon>Lepeophtheirus</taxon>
    </lineage>
</organism>
<dbReference type="EMBL" id="HACA01008212">
    <property type="protein sequence ID" value="CDW25573.1"/>
    <property type="molecule type" value="Transcribed_RNA"/>
</dbReference>
<proteinExistence type="predicted"/>
<feature type="non-terminal residue" evidence="1">
    <location>
        <position position="1"/>
    </location>
</feature>
<reference evidence="1" key="1">
    <citation type="submission" date="2014-05" db="EMBL/GenBank/DDBJ databases">
        <authorList>
            <person name="Chronopoulou M."/>
        </authorList>
    </citation>
    <scope>NUCLEOTIDE SEQUENCE</scope>
    <source>
        <tissue evidence="1">Whole organism</tissue>
    </source>
</reference>
<sequence length="61" mass="6892">SIVSVSFLRDATVLLHLTQSLNLSRLPTSPLPSTTLPLPHTTPKKELFFDIYLFIHNFSIL</sequence>
<protein>
    <submittedName>
        <fullName evidence="1">Uncharacterized protein</fullName>
    </submittedName>
</protein>